<dbReference type="InterPro" id="IPR049644">
    <property type="entry name" value="GvpU-like"/>
</dbReference>
<keyword evidence="2" id="KW-1185">Reference proteome</keyword>
<reference evidence="1 2" key="1">
    <citation type="journal article" date="2005" name="Int. J. Syst. Evol. Microbiol.">
        <title>Halobacillus yeomjeoni sp. nov., isolated from a marine solar saltern in Korea.</title>
        <authorList>
            <person name="Yoon J.H."/>
            <person name="Kang S.J."/>
            <person name="Lee C.H."/>
            <person name="Oh H.W."/>
            <person name="Oh T.K."/>
        </authorList>
    </citation>
    <scope>NUCLEOTIDE SEQUENCE [LARGE SCALE GENOMIC DNA]</scope>
    <source>
        <strain evidence="1 2">KCTC 3957</strain>
    </source>
</reference>
<dbReference type="AlphaFoldDB" id="A0A931HWU9"/>
<evidence type="ECO:0000313" key="1">
    <source>
        <dbReference type="EMBL" id="MBH0230841.1"/>
    </source>
</evidence>
<evidence type="ECO:0000313" key="2">
    <source>
        <dbReference type="Proteomes" id="UP000614490"/>
    </source>
</evidence>
<organism evidence="1 2">
    <name type="scientific">Halobacillus yeomjeoni</name>
    <dbReference type="NCBI Taxonomy" id="311194"/>
    <lineage>
        <taxon>Bacteria</taxon>
        <taxon>Bacillati</taxon>
        <taxon>Bacillota</taxon>
        <taxon>Bacilli</taxon>
        <taxon>Bacillales</taxon>
        <taxon>Bacillaceae</taxon>
        <taxon>Halobacillus</taxon>
    </lineage>
</organism>
<dbReference type="NCBIfam" id="NF041667">
    <property type="entry name" value="GvpU"/>
    <property type="match status" value="1"/>
</dbReference>
<dbReference type="RefSeq" id="WP_197317450.1">
    <property type="nucleotide sequence ID" value="NZ_JADZSC010000002.1"/>
</dbReference>
<accession>A0A931HWU9</accession>
<proteinExistence type="predicted"/>
<protein>
    <submittedName>
        <fullName evidence="1">Gas vesicle protein GvpU</fullName>
    </submittedName>
</protein>
<dbReference type="Proteomes" id="UP000614490">
    <property type="component" value="Unassembled WGS sequence"/>
</dbReference>
<dbReference type="EMBL" id="JADZSC010000002">
    <property type="protein sequence ID" value="MBH0230841.1"/>
    <property type="molecule type" value="Genomic_DNA"/>
</dbReference>
<comment type="caution">
    <text evidence="1">The sequence shown here is derived from an EMBL/GenBank/DDBJ whole genome shotgun (WGS) entry which is preliminary data.</text>
</comment>
<sequence length="122" mass="13525">MDDLLLTYVKAANQKDFSIDLTLNVNGALVTGTTVSASKYLQSLSESLEEGDEVSKAISEKLAEASQSAEERDQEDVRFVHLKNAQVYNGDAQPTPSEEEFYWRGKVEEVDGFFLGKIDAKD</sequence>
<gene>
    <name evidence="1" type="ORF">H0267_11495</name>
</gene>
<name>A0A931HWU9_9BACI</name>